<organism evidence="2 3">
    <name type="scientific">Purpureocillium lilacinum</name>
    <name type="common">Paecilomyces lilacinus</name>
    <dbReference type="NCBI Taxonomy" id="33203"/>
    <lineage>
        <taxon>Eukaryota</taxon>
        <taxon>Fungi</taxon>
        <taxon>Dikarya</taxon>
        <taxon>Ascomycota</taxon>
        <taxon>Pezizomycotina</taxon>
        <taxon>Sordariomycetes</taxon>
        <taxon>Hypocreomycetidae</taxon>
        <taxon>Hypocreales</taxon>
        <taxon>Ophiocordycipitaceae</taxon>
        <taxon>Purpureocillium</taxon>
    </lineage>
</organism>
<name>A0ABR0BDI2_PURLI</name>
<proteinExistence type="predicted"/>
<accession>A0ABR0BDI2</accession>
<sequence length="388" mass="42437">MFAKDSEPKGQAEARQLASEANRGRQELNDRPSSLSLDDFRPIGDVAQVLRNYNGLLSRLGNFDAGQARVLTDQLKQLHADLHFLETQLSKRDRLKTAADPGGAETSRGDPQAIKGKEPDPAGIGKPGRVGRRDMSPAERETKAGRILWYNWYFVACLIYLIESLVPARYFGSKSRTVRAVKVANEVVNQAFGACGVSAFRVLDDYSGTNAPSPAANGLQLSGAAIYYLLRPGREIPVTPDEVGRRAFTLLSEGYPNVFPPNMPEPVYIPAILISKITGYPFTKVCDTIGLSEVGARLRGAKLENPLQDAEAMCMAVSASRMADLLRVGEPLRLEGAPLHSLHETHSRLVGFIDRSPQETDPSPPRSFDMLASVRNLTAKGKARPYSY</sequence>
<comment type="caution">
    <text evidence="2">The sequence shown here is derived from an EMBL/GenBank/DDBJ whole genome shotgun (WGS) entry which is preliminary data.</text>
</comment>
<evidence type="ECO:0000313" key="2">
    <source>
        <dbReference type="EMBL" id="KAK4069647.1"/>
    </source>
</evidence>
<feature type="region of interest" description="Disordered" evidence="1">
    <location>
        <begin position="93"/>
        <end position="137"/>
    </location>
</feature>
<dbReference type="EMBL" id="JAWRVI010000272">
    <property type="protein sequence ID" value="KAK4069647.1"/>
    <property type="molecule type" value="Genomic_DNA"/>
</dbReference>
<evidence type="ECO:0000256" key="1">
    <source>
        <dbReference type="SAM" id="MobiDB-lite"/>
    </source>
</evidence>
<reference evidence="2 3" key="1">
    <citation type="journal article" date="2024" name="Microbiol. Resour. Announc.">
        <title>Genome annotations for the ascomycete fungi Trichoderma harzianum, Trichoderma aggressivum, and Purpureocillium lilacinum.</title>
        <authorList>
            <person name="Beijen E.P.W."/>
            <person name="Ohm R.A."/>
        </authorList>
    </citation>
    <scope>NUCLEOTIDE SEQUENCE [LARGE SCALE GENOMIC DNA]</scope>
    <source>
        <strain evidence="2 3">CBS 150709</strain>
    </source>
</reference>
<dbReference type="Proteomes" id="UP001287286">
    <property type="component" value="Unassembled WGS sequence"/>
</dbReference>
<gene>
    <name evidence="2" type="ORF">Purlil1_13666</name>
</gene>
<feature type="compositionally biased region" description="Basic and acidic residues" evidence="1">
    <location>
        <begin position="1"/>
        <end position="12"/>
    </location>
</feature>
<protein>
    <submittedName>
        <fullName evidence="2">Uncharacterized protein</fullName>
    </submittedName>
</protein>
<evidence type="ECO:0000313" key="3">
    <source>
        <dbReference type="Proteomes" id="UP001287286"/>
    </source>
</evidence>
<keyword evidence="3" id="KW-1185">Reference proteome</keyword>
<feature type="region of interest" description="Disordered" evidence="1">
    <location>
        <begin position="1"/>
        <end position="39"/>
    </location>
</feature>